<dbReference type="PROSITE" id="PS50012">
    <property type="entry name" value="RCC1_3"/>
    <property type="match status" value="3"/>
</dbReference>
<dbReference type="InterPro" id="IPR000408">
    <property type="entry name" value="Reg_chr_condens"/>
</dbReference>
<evidence type="ECO:0000313" key="4">
    <source>
        <dbReference type="Proteomes" id="UP001162131"/>
    </source>
</evidence>
<organism evidence="3 4">
    <name type="scientific">Blepharisma stoltei</name>
    <dbReference type="NCBI Taxonomy" id="1481888"/>
    <lineage>
        <taxon>Eukaryota</taxon>
        <taxon>Sar</taxon>
        <taxon>Alveolata</taxon>
        <taxon>Ciliophora</taxon>
        <taxon>Postciliodesmatophora</taxon>
        <taxon>Heterotrichea</taxon>
        <taxon>Heterotrichida</taxon>
        <taxon>Blepharismidae</taxon>
        <taxon>Blepharisma</taxon>
    </lineage>
</organism>
<gene>
    <name evidence="3" type="ORF">BSTOLATCC_MIC20858</name>
</gene>
<evidence type="ECO:0000256" key="1">
    <source>
        <dbReference type="ARBA" id="ARBA00022737"/>
    </source>
</evidence>
<proteinExistence type="predicted"/>
<dbReference type="Proteomes" id="UP001162131">
    <property type="component" value="Unassembled WGS sequence"/>
</dbReference>
<sequence>MESGEEYMEGDIQIMEKDPFYIWGKWSQNITAPLIMEFDTPGKIKKLALGVSFAVMIDVQGHVWSWGYNVEGCLGLGIDRKQAKIPERIQIQVPDDVVFEDVVIGDNHVIAMASNGFVFTWGSNKNFQCGQGHEKNQPNFWSPEQVEFPNGVFASQIFASGNSSYIITESFGVYSWGQNDVGQLGLSSLVDVDHPKQVETFKNKPVETLIFRGSQVLAIPKLPEEDSELNSSQEIDSQELAEIKKQEEEDAKLGGGTSAAVINQIASQDVSKMSKSSKARSVAKSVAKSTRSKFSRATSKRGRADDALALNLKPVLTELYKVHSRLKEIDSTVDEVQENYEAKGKKRIGWFELIMQELNAAREQAFVFFSTLYSPDDDKEVEKFKKMLADLMQDSISLRSIQITSLAMNRYKKKLEVQNYVNLADFIEGISKIKPPEEQLRYASLYHCKKITSKIMEKRGQFSDLSMGMSHFSAYTLKFVLDSLYCQAQLWTAFSNMVAEVTKIERTLEKKEVYNKMVETLWRIYQKIQTSSLDKVITNGQMPKTEKNLNEYLIDIVTKSERRIERGELDLDRFKTKGQKKFDDVMKKMFELMVENVELRKLLNVAHRRMLGVEE</sequence>
<evidence type="ECO:0000313" key="3">
    <source>
        <dbReference type="EMBL" id="CAG9318384.1"/>
    </source>
</evidence>
<protein>
    <submittedName>
        <fullName evidence="3">Uncharacterized protein</fullName>
    </submittedName>
</protein>
<dbReference type="AlphaFoldDB" id="A0AAU9IYY5"/>
<dbReference type="PANTHER" id="PTHR22870:SF360">
    <property type="entry name" value="ULTRAVIOLET-B RECEPTOR UVR8"/>
    <property type="match status" value="1"/>
</dbReference>
<dbReference type="InterPro" id="IPR051210">
    <property type="entry name" value="Ub_ligase/GEF_domain"/>
</dbReference>
<dbReference type="SUPFAM" id="SSF50985">
    <property type="entry name" value="RCC1/BLIP-II"/>
    <property type="match status" value="1"/>
</dbReference>
<dbReference type="PANTHER" id="PTHR22870">
    <property type="entry name" value="REGULATOR OF CHROMOSOME CONDENSATION"/>
    <property type="match status" value="1"/>
</dbReference>
<name>A0AAU9IYY5_9CILI</name>
<accession>A0AAU9IYY5</accession>
<evidence type="ECO:0000256" key="2">
    <source>
        <dbReference type="PROSITE-ProRule" id="PRU00235"/>
    </source>
</evidence>
<feature type="repeat" description="RCC1" evidence="2">
    <location>
        <begin position="61"/>
        <end position="115"/>
    </location>
</feature>
<dbReference type="EMBL" id="CAJZBQ010000020">
    <property type="protein sequence ID" value="CAG9318384.1"/>
    <property type="molecule type" value="Genomic_DNA"/>
</dbReference>
<reference evidence="3" key="1">
    <citation type="submission" date="2021-09" db="EMBL/GenBank/DDBJ databases">
        <authorList>
            <consortium name="AG Swart"/>
            <person name="Singh M."/>
            <person name="Singh A."/>
            <person name="Seah K."/>
            <person name="Emmerich C."/>
        </authorList>
    </citation>
    <scope>NUCLEOTIDE SEQUENCE</scope>
    <source>
        <strain evidence="3">ATCC30299</strain>
    </source>
</reference>
<keyword evidence="1" id="KW-0677">Repeat</keyword>
<dbReference type="InterPro" id="IPR009091">
    <property type="entry name" value="RCC1/BLIP-II"/>
</dbReference>
<keyword evidence="4" id="KW-1185">Reference proteome</keyword>
<feature type="repeat" description="RCC1" evidence="2">
    <location>
        <begin position="171"/>
        <end position="222"/>
    </location>
</feature>
<comment type="caution">
    <text evidence="3">The sequence shown here is derived from an EMBL/GenBank/DDBJ whole genome shotgun (WGS) entry which is preliminary data.</text>
</comment>
<feature type="repeat" description="RCC1" evidence="2">
    <location>
        <begin position="116"/>
        <end position="170"/>
    </location>
</feature>
<dbReference type="Gene3D" id="2.130.10.30">
    <property type="entry name" value="Regulator of chromosome condensation 1/beta-lactamase-inhibitor protein II"/>
    <property type="match status" value="1"/>
</dbReference>
<dbReference type="Pfam" id="PF00415">
    <property type="entry name" value="RCC1"/>
    <property type="match status" value="3"/>
</dbReference>